<evidence type="ECO:0000313" key="8">
    <source>
        <dbReference type="EMBL" id="GHF14104.1"/>
    </source>
</evidence>
<dbReference type="InterPro" id="IPR045851">
    <property type="entry name" value="AMP-bd_C_sf"/>
</dbReference>
<feature type="domain" description="AMP-binding enzyme C-terminal" evidence="7">
    <location>
        <begin position="426"/>
        <end position="501"/>
    </location>
</feature>
<dbReference type="EMBL" id="BNCI01000001">
    <property type="protein sequence ID" value="GHF14104.1"/>
    <property type="molecule type" value="Genomic_DNA"/>
</dbReference>
<comment type="similarity">
    <text evidence="1">Belongs to the ATP-dependent AMP-binding enzyme family.</text>
</comment>
<dbReference type="CDD" id="cd17631">
    <property type="entry name" value="FACL_FadD13-like"/>
    <property type="match status" value="1"/>
</dbReference>
<dbReference type="SUPFAM" id="SSF56801">
    <property type="entry name" value="Acetyl-CoA synthetase-like"/>
    <property type="match status" value="1"/>
</dbReference>
<evidence type="ECO:0000256" key="2">
    <source>
        <dbReference type="ARBA" id="ARBA00022598"/>
    </source>
</evidence>
<dbReference type="Pfam" id="PF13193">
    <property type="entry name" value="AMP-binding_C"/>
    <property type="match status" value="1"/>
</dbReference>
<dbReference type="InterPro" id="IPR025110">
    <property type="entry name" value="AMP-bd_C"/>
</dbReference>
<dbReference type="Pfam" id="PF00501">
    <property type="entry name" value="AMP-binding"/>
    <property type="match status" value="1"/>
</dbReference>
<dbReference type="InterPro" id="IPR000873">
    <property type="entry name" value="AMP-dep_synth/lig_dom"/>
</dbReference>
<sequence length="519" mass="56200">MTLPGYVPQVSDFVKQYAGVTPDKVAQIDLASGRRETYGQMHERVAGIAGHLRALGVAEGDRVGFLSLNTTDIPDIILATWRIGGISLALNFRLTATELAYILNDAEPDVVFIGEEFAALIPELQTVTSVRHWIRFDGLGGAESELEKAITSADPIYDRVPQTMNDQCLLMYSSGTTGHPKGVIITYGMIFYSAYHGVAPFKNSTDTVSLAVMPLFHIGGLNVTSLPILILGGTSVVMRAFDPGLALDVINDPDIGVTHMLAVPAMYTAMKAHPKNADTDFSRLISAAAGGESVPVPLVKWWYDRGVTILDGYGMTESAASNCIASHSDVPDRVGSSGKALMFTEMRIVRADGTDAEPNEPGEIWMRGPVITPGYWRNEEANAAAFSDGWFKSGDIARRDAEGYFYIEDRTKDMYISGGENVYPAEVESTLYGLDSVAEVAVIGVGDDQWGEVGCAVIVPADGCTVTLDDLQAYSEGKLARYKHPKHCVIMDELPRNATGKVQKFKLRDMVPELLGLSE</sequence>
<gene>
    <name evidence="8" type="ORF">GCM10017044_05240</name>
</gene>
<evidence type="ECO:0000256" key="4">
    <source>
        <dbReference type="ARBA" id="ARBA00066616"/>
    </source>
</evidence>
<dbReference type="PROSITE" id="PS00455">
    <property type="entry name" value="AMP_BINDING"/>
    <property type="match status" value="1"/>
</dbReference>
<evidence type="ECO:0000259" key="6">
    <source>
        <dbReference type="Pfam" id="PF00501"/>
    </source>
</evidence>
<dbReference type="RefSeq" id="WP_191249996.1">
    <property type="nucleotide sequence ID" value="NZ_BNCI01000001.1"/>
</dbReference>
<evidence type="ECO:0000256" key="3">
    <source>
        <dbReference type="ARBA" id="ARBA00051915"/>
    </source>
</evidence>
<dbReference type="Gene3D" id="3.30.300.30">
    <property type="match status" value="1"/>
</dbReference>
<keyword evidence="9" id="KW-1185">Reference proteome</keyword>
<keyword evidence="2 8" id="KW-0436">Ligase</keyword>
<evidence type="ECO:0000256" key="5">
    <source>
        <dbReference type="ARBA" id="ARBA00067668"/>
    </source>
</evidence>
<dbReference type="InterPro" id="IPR020845">
    <property type="entry name" value="AMP-binding_CS"/>
</dbReference>
<reference evidence="8" key="2">
    <citation type="submission" date="2020-09" db="EMBL/GenBank/DDBJ databases">
        <authorList>
            <person name="Sun Q."/>
            <person name="Kim S."/>
        </authorList>
    </citation>
    <scope>NUCLEOTIDE SEQUENCE</scope>
    <source>
        <strain evidence="8">KCTC 42590</strain>
    </source>
</reference>
<dbReference type="GO" id="GO:0006631">
    <property type="term" value="P:fatty acid metabolic process"/>
    <property type="evidence" value="ECO:0007669"/>
    <property type="project" value="TreeGrafter"/>
</dbReference>
<comment type="caution">
    <text evidence="8">The sequence shown here is derived from an EMBL/GenBank/DDBJ whole genome shotgun (WGS) entry which is preliminary data.</text>
</comment>
<organism evidence="8 9">
    <name type="scientific">Kordiimonas sediminis</name>
    <dbReference type="NCBI Taxonomy" id="1735581"/>
    <lineage>
        <taxon>Bacteria</taxon>
        <taxon>Pseudomonadati</taxon>
        <taxon>Pseudomonadota</taxon>
        <taxon>Alphaproteobacteria</taxon>
        <taxon>Kordiimonadales</taxon>
        <taxon>Kordiimonadaceae</taxon>
        <taxon>Kordiimonas</taxon>
    </lineage>
</organism>
<dbReference type="InterPro" id="IPR042099">
    <property type="entry name" value="ANL_N_sf"/>
</dbReference>
<dbReference type="Gene3D" id="3.40.50.12780">
    <property type="entry name" value="N-terminal domain of ligase-like"/>
    <property type="match status" value="1"/>
</dbReference>
<dbReference type="Proteomes" id="UP000630923">
    <property type="component" value="Unassembled WGS sequence"/>
</dbReference>
<dbReference type="AlphaFoldDB" id="A0A919ALG8"/>
<dbReference type="PANTHER" id="PTHR43201">
    <property type="entry name" value="ACYL-COA SYNTHETASE"/>
    <property type="match status" value="1"/>
</dbReference>
<evidence type="ECO:0000259" key="7">
    <source>
        <dbReference type="Pfam" id="PF13193"/>
    </source>
</evidence>
<reference evidence="8" key="1">
    <citation type="journal article" date="2014" name="Int. J. Syst. Evol. Microbiol.">
        <title>Complete genome sequence of Corynebacterium casei LMG S-19264T (=DSM 44701T), isolated from a smear-ripened cheese.</title>
        <authorList>
            <consortium name="US DOE Joint Genome Institute (JGI-PGF)"/>
            <person name="Walter F."/>
            <person name="Albersmeier A."/>
            <person name="Kalinowski J."/>
            <person name="Ruckert C."/>
        </authorList>
    </citation>
    <scope>NUCLEOTIDE SEQUENCE</scope>
    <source>
        <strain evidence="8">KCTC 42590</strain>
    </source>
</reference>
<comment type="catalytic activity">
    <reaction evidence="3">
        <text>3-(methylsulfanyl)propanoate + ATP + CoA = 3-(methylsulfanyl)propanoyl-CoA + AMP + diphosphate</text>
        <dbReference type="Rhea" id="RHEA:43052"/>
        <dbReference type="ChEBI" id="CHEBI:30616"/>
        <dbReference type="ChEBI" id="CHEBI:33019"/>
        <dbReference type="ChEBI" id="CHEBI:49016"/>
        <dbReference type="ChEBI" id="CHEBI:57287"/>
        <dbReference type="ChEBI" id="CHEBI:82815"/>
        <dbReference type="ChEBI" id="CHEBI:456215"/>
        <dbReference type="EC" id="6.2.1.44"/>
    </reaction>
    <physiologicalReaction direction="left-to-right" evidence="3">
        <dbReference type="Rhea" id="RHEA:43053"/>
    </physiologicalReaction>
</comment>
<evidence type="ECO:0000256" key="1">
    <source>
        <dbReference type="ARBA" id="ARBA00006432"/>
    </source>
</evidence>
<protein>
    <recommendedName>
        <fullName evidence="5">3-methylmercaptopropionyl-CoA ligase</fullName>
        <ecNumber evidence="4">6.2.1.44</ecNumber>
    </recommendedName>
</protein>
<dbReference type="FunFam" id="3.30.300.30:FF:000008">
    <property type="entry name" value="2,3-dihydroxybenzoate-AMP ligase"/>
    <property type="match status" value="1"/>
</dbReference>
<proteinExistence type="inferred from homology"/>
<accession>A0A919ALG8</accession>
<dbReference type="PANTHER" id="PTHR43201:SF5">
    <property type="entry name" value="MEDIUM-CHAIN ACYL-COA LIGASE ACSF2, MITOCHONDRIAL"/>
    <property type="match status" value="1"/>
</dbReference>
<dbReference type="GO" id="GO:0031956">
    <property type="term" value="F:medium-chain fatty acid-CoA ligase activity"/>
    <property type="evidence" value="ECO:0007669"/>
    <property type="project" value="TreeGrafter"/>
</dbReference>
<name>A0A919ALG8_9PROT</name>
<evidence type="ECO:0000313" key="9">
    <source>
        <dbReference type="Proteomes" id="UP000630923"/>
    </source>
</evidence>
<feature type="domain" description="AMP-dependent synthetase/ligase" evidence="6">
    <location>
        <begin position="16"/>
        <end position="376"/>
    </location>
</feature>
<dbReference type="EC" id="6.2.1.44" evidence="4"/>